<dbReference type="Proteomes" id="UP000305067">
    <property type="component" value="Unassembled WGS sequence"/>
</dbReference>
<evidence type="ECO:0000313" key="1">
    <source>
        <dbReference type="EMBL" id="TFL01958.1"/>
    </source>
</evidence>
<evidence type="ECO:0000313" key="2">
    <source>
        <dbReference type="Proteomes" id="UP000305067"/>
    </source>
</evidence>
<keyword evidence="2" id="KW-1185">Reference proteome</keyword>
<sequence>MRRQSWHTLSQIPGRPPPHPFVVSAHGTAMNEAAETSNCPPAASIQLLKQRSEVRSTSVGLKVYWSGSYVSSCPSGRIGKN</sequence>
<dbReference type="EMBL" id="ML178823">
    <property type="protein sequence ID" value="TFL01958.1"/>
    <property type="molecule type" value="Genomic_DNA"/>
</dbReference>
<accession>A0A5C3QKT7</accession>
<organism evidence="1 2">
    <name type="scientific">Pterulicium gracile</name>
    <dbReference type="NCBI Taxonomy" id="1884261"/>
    <lineage>
        <taxon>Eukaryota</taxon>
        <taxon>Fungi</taxon>
        <taxon>Dikarya</taxon>
        <taxon>Basidiomycota</taxon>
        <taxon>Agaricomycotina</taxon>
        <taxon>Agaricomycetes</taxon>
        <taxon>Agaricomycetidae</taxon>
        <taxon>Agaricales</taxon>
        <taxon>Pleurotineae</taxon>
        <taxon>Pterulaceae</taxon>
        <taxon>Pterulicium</taxon>
    </lineage>
</organism>
<dbReference type="AlphaFoldDB" id="A0A5C3QKT7"/>
<reference evidence="1 2" key="1">
    <citation type="journal article" date="2019" name="Nat. Ecol. Evol.">
        <title>Megaphylogeny resolves global patterns of mushroom evolution.</title>
        <authorList>
            <person name="Varga T."/>
            <person name="Krizsan K."/>
            <person name="Foldi C."/>
            <person name="Dima B."/>
            <person name="Sanchez-Garcia M."/>
            <person name="Sanchez-Ramirez S."/>
            <person name="Szollosi G.J."/>
            <person name="Szarkandi J.G."/>
            <person name="Papp V."/>
            <person name="Albert L."/>
            <person name="Andreopoulos W."/>
            <person name="Angelini C."/>
            <person name="Antonin V."/>
            <person name="Barry K.W."/>
            <person name="Bougher N.L."/>
            <person name="Buchanan P."/>
            <person name="Buyck B."/>
            <person name="Bense V."/>
            <person name="Catcheside P."/>
            <person name="Chovatia M."/>
            <person name="Cooper J."/>
            <person name="Damon W."/>
            <person name="Desjardin D."/>
            <person name="Finy P."/>
            <person name="Geml J."/>
            <person name="Haridas S."/>
            <person name="Hughes K."/>
            <person name="Justo A."/>
            <person name="Karasinski D."/>
            <person name="Kautmanova I."/>
            <person name="Kiss B."/>
            <person name="Kocsube S."/>
            <person name="Kotiranta H."/>
            <person name="LaButti K.M."/>
            <person name="Lechner B.E."/>
            <person name="Liimatainen K."/>
            <person name="Lipzen A."/>
            <person name="Lukacs Z."/>
            <person name="Mihaltcheva S."/>
            <person name="Morgado L.N."/>
            <person name="Niskanen T."/>
            <person name="Noordeloos M.E."/>
            <person name="Ohm R.A."/>
            <person name="Ortiz-Santana B."/>
            <person name="Ovrebo C."/>
            <person name="Racz N."/>
            <person name="Riley R."/>
            <person name="Savchenko A."/>
            <person name="Shiryaev A."/>
            <person name="Soop K."/>
            <person name="Spirin V."/>
            <person name="Szebenyi C."/>
            <person name="Tomsovsky M."/>
            <person name="Tulloss R.E."/>
            <person name="Uehling J."/>
            <person name="Grigoriev I.V."/>
            <person name="Vagvolgyi C."/>
            <person name="Papp T."/>
            <person name="Martin F.M."/>
            <person name="Miettinen O."/>
            <person name="Hibbett D.S."/>
            <person name="Nagy L.G."/>
        </authorList>
    </citation>
    <scope>NUCLEOTIDE SEQUENCE [LARGE SCALE GENOMIC DNA]</scope>
    <source>
        <strain evidence="1 2">CBS 309.79</strain>
    </source>
</reference>
<protein>
    <submittedName>
        <fullName evidence="1">Uncharacterized protein</fullName>
    </submittedName>
</protein>
<gene>
    <name evidence="1" type="ORF">BDV98DRAFT_566455</name>
</gene>
<name>A0A5C3QKT7_9AGAR</name>
<proteinExistence type="predicted"/>